<dbReference type="Pfam" id="PF00076">
    <property type="entry name" value="RRM_1"/>
    <property type="match status" value="1"/>
</dbReference>
<evidence type="ECO:0000256" key="3">
    <source>
        <dbReference type="SAM" id="MobiDB-lite"/>
    </source>
</evidence>
<dbReference type="OrthoDB" id="48651at2759"/>
<feature type="compositionally biased region" description="Low complexity" evidence="3">
    <location>
        <begin position="427"/>
        <end position="441"/>
    </location>
</feature>
<feature type="compositionally biased region" description="Basic and acidic residues" evidence="3">
    <location>
        <begin position="402"/>
        <end position="426"/>
    </location>
</feature>
<sequence>MAPKKKEQQKMSLGDFLGEPSFGGSWADEVEESYGTQPLPPSDRPRPSASMSTWQDRGYSVREEVPQRLPDKPPYTAHLGNLSYDATSESVTEFFGGSDIVSVRIIEDREMQRPKGFGYVEFGNVDGLKKALTLDGQSFQGRVIRIKVADPPRGGDGRGDSNRDLSDWTRKGPLPDIPGRSGRQQSDFGERRSRDPAAEARPAREYTWERRGPLSPLAQPEPASRSREGSRARPGPEGLGERGESHRGNRHAAGAWGEGRQEGSRPPRRENPERVVSAADRDLQWRERMRPDAPGKSSPPSRDGSEAPPSPSVPAAAPVPAVRPRLNLAKRTVSEAVEATTASAGAGEAKASPFGAARPIDTAAKEKEIEEKRLQAIKDKREAEEKAKEEQRLAKQAAAAKAEAEAEKAAKEQAAAKKLAEEKAKAEQQAAVKAAEPEQQAVNSAPQKPNGASAPEGKGAQRGREGHEAREPREAKEQGGNFKSRAAEAGNWRSASNEQRLGRGGSGGGRGGRGGGGGGRGSRFDNRGARSNGSPAHHHAQQQQAGQQHLQQQAGQAGGGEAPSKQANAPDEEGWTTVPNKKGRQNRALA</sequence>
<feature type="domain" description="RRM" evidence="4">
    <location>
        <begin position="75"/>
        <end position="151"/>
    </location>
</feature>
<keyword evidence="6" id="KW-1185">Reference proteome</keyword>
<evidence type="ECO:0000259" key="4">
    <source>
        <dbReference type="PROSITE" id="PS50102"/>
    </source>
</evidence>
<evidence type="ECO:0000313" key="6">
    <source>
        <dbReference type="Proteomes" id="UP000226192"/>
    </source>
</evidence>
<dbReference type="InterPro" id="IPR000504">
    <property type="entry name" value="RRM_dom"/>
</dbReference>
<dbReference type="InterPro" id="IPR035979">
    <property type="entry name" value="RBD_domain_sf"/>
</dbReference>
<feature type="region of interest" description="Disordered" evidence="3">
    <location>
        <begin position="1"/>
        <end position="77"/>
    </location>
</feature>
<dbReference type="AlphaFoldDB" id="A0A2C5Y707"/>
<organism evidence="5 6">
    <name type="scientific">Ophiocordyceps australis</name>
    <dbReference type="NCBI Taxonomy" id="1399860"/>
    <lineage>
        <taxon>Eukaryota</taxon>
        <taxon>Fungi</taxon>
        <taxon>Dikarya</taxon>
        <taxon>Ascomycota</taxon>
        <taxon>Pezizomycotina</taxon>
        <taxon>Sordariomycetes</taxon>
        <taxon>Hypocreomycetidae</taxon>
        <taxon>Hypocreales</taxon>
        <taxon>Ophiocordycipitaceae</taxon>
        <taxon>Ophiocordyceps</taxon>
    </lineage>
</organism>
<dbReference type="GO" id="GO:0005730">
    <property type="term" value="C:nucleolus"/>
    <property type="evidence" value="ECO:0007669"/>
    <property type="project" value="TreeGrafter"/>
</dbReference>
<gene>
    <name evidence="5" type="ORF">CDD81_5767</name>
</gene>
<feature type="compositionally biased region" description="Basic and acidic residues" evidence="3">
    <location>
        <begin position="147"/>
        <end position="170"/>
    </location>
</feature>
<reference evidence="5 6" key="1">
    <citation type="submission" date="2017-06" db="EMBL/GenBank/DDBJ databases">
        <title>Ant-infecting Ophiocordyceps genomes reveal a high diversity of potential behavioral manipulation genes and a possible major role for enterotoxins.</title>
        <authorList>
            <person name="De Bekker C."/>
            <person name="Evans H.C."/>
            <person name="Brachmann A."/>
            <person name="Hughes D.P."/>
        </authorList>
    </citation>
    <scope>NUCLEOTIDE SEQUENCE [LARGE SCALE GENOMIC DNA]</scope>
    <source>
        <strain evidence="5 6">Map64</strain>
    </source>
</reference>
<name>A0A2C5Y707_9HYPO</name>
<feature type="compositionally biased region" description="Basic residues" evidence="3">
    <location>
        <begin position="581"/>
        <end position="590"/>
    </location>
</feature>
<dbReference type="PANTHER" id="PTHR23236:SF11">
    <property type="entry name" value="EUKARYOTIC TRANSLATION INITIATION FACTOR 4H"/>
    <property type="match status" value="1"/>
</dbReference>
<feature type="region of interest" description="Disordered" evidence="3">
    <location>
        <begin position="146"/>
        <end position="590"/>
    </location>
</feature>
<protein>
    <recommendedName>
        <fullName evidence="4">RRM domain-containing protein</fullName>
    </recommendedName>
</protein>
<feature type="compositionally biased region" description="Gly residues" evidence="3">
    <location>
        <begin position="502"/>
        <end position="521"/>
    </location>
</feature>
<dbReference type="SUPFAM" id="SSF54928">
    <property type="entry name" value="RNA-binding domain, RBD"/>
    <property type="match status" value="1"/>
</dbReference>
<feature type="compositionally biased region" description="Low complexity" evidence="3">
    <location>
        <begin position="541"/>
        <end position="555"/>
    </location>
</feature>
<feature type="compositionally biased region" description="Basic and acidic residues" evidence="3">
    <location>
        <begin position="188"/>
        <end position="212"/>
    </location>
</feature>
<feature type="compositionally biased region" description="Low complexity" evidence="3">
    <location>
        <begin position="313"/>
        <end position="325"/>
    </location>
</feature>
<evidence type="ECO:0000313" key="5">
    <source>
        <dbReference type="EMBL" id="PHH63486.1"/>
    </source>
</evidence>
<dbReference type="EMBL" id="NJET01000048">
    <property type="protein sequence ID" value="PHH63486.1"/>
    <property type="molecule type" value="Genomic_DNA"/>
</dbReference>
<dbReference type="PANTHER" id="PTHR23236">
    <property type="entry name" value="EUKARYOTIC TRANSLATION INITIATION FACTOR 4B/4H"/>
    <property type="match status" value="1"/>
</dbReference>
<comment type="caution">
    <text evidence="5">The sequence shown here is derived from an EMBL/GenBank/DDBJ whole genome shotgun (WGS) entry which is preliminary data.</text>
</comment>
<keyword evidence="1 2" id="KW-0694">RNA-binding</keyword>
<proteinExistence type="predicted"/>
<accession>A0A2C5Y707</accession>
<dbReference type="Proteomes" id="UP000226192">
    <property type="component" value="Unassembled WGS sequence"/>
</dbReference>
<dbReference type="SMART" id="SM00360">
    <property type="entry name" value="RRM"/>
    <property type="match status" value="1"/>
</dbReference>
<feature type="compositionally biased region" description="Low complexity" evidence="3">
    <location>
        <begin position="334"/>
        <end position="352"/>
    </location>
</feature>
<dbReference type="GO" id="GO:0003723">
    <property type="term" value="F:RNA binding"/>
    <property type="evidence" value="ECO:0007669"/>
    <property type="project" value="UniProtKB-UniRule"/>
</dbReference>
<dbReference type="STRING" id="1399860.A0A2C5Y707"/>
<dbReference type="PROSITE" id="PS50102">
    <property type="entry name" value="RRM"/>
    <property type="match status" value="1"/>
</dbReference>
<feature type="compositionally biased region" description="Basic and acidic residues" evidence="3">
    <location>
        <begin position="462"/>
        <end position="477"/>
    </location>
</feature>
<dbReference type="InterPro" id="IPR012677">
    <property type="entry name" value="Nucleotide-bd_a/b_plait_sf"/>
</dbReference>
<feature type="compositionally biased region" description="Basic and acidic residues" evidence="3">
    <location>
        <begin position="59"/>
        <end position="71"/>
    </location>
</feature>
<evidence type="ECO:0000256" key="1">
    <source>
        <dbReference type="ARBA" id="ARBA00022884"/>
    </source>
</evidence>
<dbReference type="Gene3D" id="3.30.70.330">
    <property type="match status" value="1"/>
</dbReference>
<feature type="compositionally biased region" description="Basic and acidic residues" evidence="3">
    <location>
        <begin position="363"/>
        <end position="393"/>
    </location>
</feature>
<evidence type="ECO:0000256" key="2">
    <source>
        <dbReference type="PROSITE-ProRule" id="PRU00176"/>
    </source>
</evidence>
<feature type="compositionally biased region" description="Basic and acidic residues" evidence="3">
    <location>
        <begin position="259"/>
        <end position="293"/>
    </location>
</feature>